<evidence type="ECO:0000259" key="2">
    <source>
        <dbReference type="Pfam" id="PF00534"/>
    </source>
</evidence>
<sequence length="372" mass="42693">MRINIAASHRFHLLDLARELEILGHEVRFYSYVPTRRAIKYGLKKESSFSLFVIMLPFLILVKLSKKPSFSLKLVNWALDTYLSFFMKPCDVYIALGTVYKKSFVTAKKRFNAVTILEWGSKHIEEQQRILSQIPKAVQQDRYSLNRSLTGYKLADYIAIASDHVKQSFIERGVSEHKLIQNPYGVDLSMFSPTELSSDEIYDVIMVGGWRYEKGCDLLVDYFEKSSLTFLHVGTIINLDFPKFSNMTHIDSVDQTKLINYYKKAKVFVLPSRAEGLAMVQAQALACGLPIVCTKDTGGRDLRNMLKDKKWIIELEDFNIEALDKAIKEALILAATQTSIRSYTTNIMNSLDWKAYGLRYNENLENICINVK</sequence>
<evidence type="ECO:0000313" key="3">
    <source>
        <dbReference type="EMBL" id="MFC0079945.1"/>
    </source>
</evidence>
<name>A0ABV6BWW3_9FLAO</name>
<keyword evidence="1" id="KW-1133">Transmembrane helix</keyword>
<dbReference type="GO" id="GO:0016757">
    <property type="term" value="F:glycosyltransferase activity"/>
    <property type="evidence" value="ECO:0007669"/>
    <property type="project" value="UniProtKB-KW"/>
</dbReference>
<comment type="caution">
    <text evidence="3">The sequence shown here is derived from an EMBL/GenBank/DDBJ whole genome shotgun (WGS) entry which is preliminary data.</text>
</comment>
<dbReference type="InterPro" id="IPR001296">
    <property type="entry name" value="Glyco_trans_1"/>
</dbReference>
<keyword evidence="3" id="KW-0808">Transferase</keyword>
<dbReference type="SUPFAM" id="SSF53756">
    <property type="entry name" value="UDP-Glycosyltransferase/glycogen phosphorylase"/>
    <property type="match status" value="1"/>
</dbReference>
<dbReference type="InterPro" id="IPR050194">
    <property type="entry name" value="Glycosyltransferase_grp1"/>
</dbReference>
<feature type="domain" description="Glycosyl transferase family 1" evidence="2">
    <location>
        <begin position="203"/>
        <end position="343"/>
    </location>
</feature>
<gene>
    <name evidence="3" type="ORF">ACFFLS_23070</name>
</gene>
<dbReference type="Pfam" id="PF00534">
    <property type="entry name" value="Glycos_transf_1"/>
    <property type="match status" value="1"/>
</dbReference>
<dbReference type="EC" id="2.4.-.-" evidence="3"/>
<keyword evidence="1" id="KW-0812">Transmembrane</keyword>
<keyword evidence="1" id="KW-0472">Membrane</keyword>
<dbReference type="PANTHER" id="PTHR45947:SF3">
    <property type="entry name" value="SULFOQUINOVOSYL TRANSFERASE SQD2"/>
    <property type="match status" value="1"/>
</dbReference>
<protein>
    <submittedName>
        <fullName evidence="3">Glycosyltransferase family 4 protein</fullName>
        <ecNumber evidence="3">2.4.-.-</ecNumber>
    </submittedName>
</protein>
<accession>A0ABV6BWW3</accession>
<dbReference type="CDD" id="cd03801">
    <property type="entry name" value="GT4_PimA-like"/>
    <property type="match status" value="1"/>
</dbReference>
<proteinExistence type="predicted"/>
<dbReference type="Proteomes" id="UP001589734">
    <property type="component" value="Unassembled WGS sequence"/>
</dbReference>
<evidence type="ECO:0000313" key="4">
    <source>
        <dbReference type="Proteomes" id="UP001589734"/>
    </source>
</evidence>
<evidence type="ECO:0000256" key="1">
    <source>
        <dbReference type="SAM" id="Phobius"/>
    </source>
</evidence>
<feature type="transmembrane region" description="Helical" evidence="1">
    <location>
        <begin position="46"/>
        <end position="62"/>
    </location>
</feature>
<dbReference type="Gene3D" id="3.40.50.2000">
    <property type="entry name" value="Glycogen Phosphorylase B"/>
    <property type="match status" value="2"/>
</dbReference>
<reference evidence="3 4" key="1">
    <citation type="submission" date="2024-09" db="EMBL/GenBank/DDBJ databases">
        <authorList>
            <person name="Sun Q."/>
            <person name="Mori K."/>
        </authorList>
    </citation>
    <scope>NUCLEOTIDE SEQUENCE [LARGE SCALE GENOMIC DNA]</scope>
    <source>
        <strain evidence="3 4">CGMCC 1.12926</strain>
    </source>
</reference>
<dbReference type="PANTHER" id="PTHR45947">
    <property type="entry name" value="SULFOQUINOVOSYL TRANSFERASE SQD2"/>
    <property type="match status" value="1"/>
</dbReference>
<keyword evidence="4" id="KW-1185">Reference proteome</keyword>
<keyword evidence="3" id="KW-0328">Glycosyltransferase</keyword>
<dbReference type="EMBL" id="JBHLYW010000029">
    <property type="protein sequence ID" value="MFC0079945.1"/>
    <property type="molecule type" value="Genomic_DNA"/>
</dbReference>
<organism evidence="3 4">
    <name type="scientific">Flavobacterium procerum</name>
    <dbReference type="NCBI Taxonomy" id="1455569"/>
    <lineage>
        <taxon>Bacteria</taxon>
        <taxon>Pseudomonadati</taxon>
        <taxon>Bacteroidota</taxon>
        <taxon>Flavobacteriia</taxon>
        <taxon>Flavobacteriales</taxon>
        <taxon>Flavobacteriaceae</taxon>
        <taxon>Flavobacterium</taxon>
    </lineage>
</organism>
<dbReference type="RefSeq" id="WP_379683056.1">
    <property type="nucleotide sequence ID" value="NZ_JBHLYW010000029.1"/>
</dbReference>